<evidence type="ECO:0000313" key="3">
    <source>
        <dbReference type="Proteomes" id="UP000186524"/>
    </source>
</evidence>
<feature type="transmembrane region" description="Helical" evidence="1">
    <location>
        <begin position="6"/>
        <end position="30"/>
    </location>
</feature>
<keyword evidence="1" id="KW-0812">Transmembrane</keyword>
<evidence type="ECO:0000313" key="2">
    <source>
        <dbReference type="EMBL" id="OKL37908.1"/>
    </source>
</evidence>
<protein>
    <recommendedName>
        <fullName evidence="4">DUF2140 domain-containing protein</fullName>
    </recommendedName>
</protein>
<gene>
    <name evidence="2" type="ORF">BLL40_00290</name>
</gene>
<sequence length="194" mass="21721">MPLRKWKVAFFLLFFTVIAAIGFILIMLFIPSNAEKPAMTETEGETAFHVTATKAELNKFVSYYLQKEAGSVPFDYDVYIGNEVELYGSIPVFATDIDYHMTFEPEAQADGNIILRQSGLRVGLLDVPASYVLKTAEKAGAFPDWVRVVPNEELIYVSLGDMELDNGMGVKVEEFNLEKDDIKFAVLFNEEAAP</sequence>
<dbReference type="InterPro" id="IPR018672">
    <property type="entry name" value="DUF2140"/>
</dbReference>
<dbReference type="AlphaFoldDB" id="A0A1Q5P6V8"/>
<keyword evidence="1" id="KW-0472">Membrane</keyword>
<evidence type="ECO:0008006" key="4">
    <source>
        <dbReference type="Google" id="ProtNLM"/>
    </source>
</evidence>
<accession>A0A1Q5P6V8</accession>
<dbReference type="Proteomes" id="UP000186524">
    <property type="component" value="Unassembled WGS sequence"/>
</dbReference>
<organism evidence="2 3">
    <name type="scientific">Domibacillus mangrovi</name>
    <dbReference type="NCBI Taxonomy" id="1714354"/>
    <lineage>
        <taxon>Bacteria</taxon>
        <taxon>Bacillati</taxon>
        <taxon>Bacillota</taxon>
        <taxon>Bacilli</taxon>
        <taxon>Bacillales</taxon>
        <taxon>Bacillaceae</taxon>
        <taxon>Domibacillus</taxon>
    </lineage>
</organism>
<dbReference type="STRING" id="1714354.BLL40_00290"/>
<name>A0A1Q5P6V8_9BACI</name>
<dbReference type="Pfam" id="PF09911">
    <property type="entry name" value="DUF2140"/>
    <property type="match status" value="1"/>
</dbReference>
<keyword evidence="3" id="KW-1185">Reference proteome</keyword>
<comment type="caution">
    <text evidence="2">The sequence shown here is derived from an EMBL/GenBank/DDBJ whole genome shotgun (WGS) entry which is preliminary data.</text>
</comment>
<proteinExistence type="predicted"/>
<evidence type="ECO:0000256" key="1">
    <source>
        <dbReference type="SAM" id="Phobius"/>
    </source>
</evidence>
<dbReference type="EMBL" id="MRWQ01000001">
    <property type="protein sequence ID" value="OKL37908.1"/>
    <property type="molecule type" value="Genomic_DNA"/>
</dbReference>
<keyword evidence="1" id="KW-1133">Transmembrane helix</keyword>
<reference evidence="2 3" key="1">
    <citation type="submission" date="2016-12" db="EMBL/GenBank/DDBJ databases">
        <title>Domibacillus sp. SAOS 44 whole genome sequencing.</title>
        <authorList>
            <person name="Verma A."/>
            <person name="Krishnamurthi S."/>
        </authorList>
    </citation>
    <scope>NUCLEOTIDE SEQUENCE [LARGE SCALE GENOMIC DNA]</scope>
    <source>
        <strain evidence="2 3">SAOS 44</strain>
    </source>
</reference>